<keyword evidence="1" id="KW-0472">Membrane</keyword>
<keyword evidence="1" id="KW-1133">Transmembrane helix</keyword>
<dbReference type="Pfam" id="PF07784">
    <property type="entry name" value="DUF1622"/>
    <property type="match status" value="1"/>
</dbReference>
<dbReference type="EMBL" id="CP029494">
    <property type="protein sequence ID" value="AWN23082.1"/>
    <property type="molecule type" value="Genomic_DNA"/>
</dbReference>
<reference evidence="2 3" key="1">
    <citation type="submission" date="2018-05" db="EMBL/GenBank/DDBJ databases">
        <title>Complete Genome Sequence of Deinococcus sp. strain 17bor-2.</title>
        <authorList>
            <person name="Srinivasan S."/>
        </authorList>
    </citation>
    <scope>NUCLEOTIDE SEQUENCE [LARGE SCALE GENOMIC DNA]</scope>
    <source>
        <strain evidence="2 3">17bor-2</strain>
    </source>
</reference>
<evidence type="ECO:0008006" key="4">
    <source>
        <dbReference type="Google" id="ProtNLM"/>
    </source>
</evidence>
<dbReference type="OrthoDB" id="165260at2"/>
<gene>
    <name evidence="2" type="ORF">DKM44_07445</name>
</gene>
<evidence type="ECO:0000313" key="3">
    <source>
        <dbReference type="Proteomes" id="UP000245368"/>
    </source>
</evidence>
<dbReference type="KEGG" id="dez:DKM44_07445"/>
<name>A0A2Z3JDG8_9DEIO</name>
<protein>
    <recommendedName>
        <fullName evidence="4">DUF1622 domain-containing protein</fullName>
    </recommendedName>
</protein>
<evidence type="ECO:0000313" key="2">
    <source>
        <dbReference type="EMBL" id="AWN23082.1"/>
    </source>
</evidence>
<dbReference type="Proteomes" id="UP000245368">
    <property type="component" value="Chromosome"/>
</dbReference>
<dbReference type="RefSeq" id="WP_109826605.1">
    <property type="nucleotide sequence ID" value="NZ_CP029494.1"/>
</dbReference>
<dbReference type="AlphaFoldDB" id="A0A2Z3JDG8"/>
<accession>A0A2Z3JDG8</accession>
<proteinExistence type="predicted"/>
<keyword evidence="3" id="KW-1185">Reference proteome</keyword>
<dbReference type="InterPro" id="IPR012427">
    <property type="entry name" value="DUF1622"/>
</dbReference>
<keyword evidence="1" id="KW-0812">Transmembrane</keyword>
<sequence length="106" mass="11657">MFGQAALWIEAVGSLYILGYVLAGLAALLRGPAASRLIRARLLVAEGVLAGLNFKVAASLLKTIQLESWQQIALFVATFALRTVLKRFFVWEQRQLLARQRGEEAG</sequence>
<feature type="transmembrane region" description="Helical" evidence="1">
    <location>
        <begin position="6"/>
        <end position="29"/>
    </location>
</feature>
<organism evidence="2 3">
    <name type="scientific">Deinococcus irradiatisoli</name>
    <dbReference type="NCBI Taxonomy" id="2202254"/>
    <lineage>
        <taxon>Bacteria</taxon>
        <taxon>Thermotogati</taxon>
        <taxon>Deinococcota</taxon>
        <taxon>Deinococci</taxon>
        <taxon>Deinococcales</taxon>
        <taxon>Deinococcaceae</taxon>
        <taxon>Deinococcus</taxon>
    </lineage>
</organism>
<evidence type="ECO:0000256" key="1">
    <source>
        <dbReference type="SAM" id="Phobius"/>
    </source>
</evidence>